<sequence length="1467" mass="165104">MSRQLSPVNQKLKGIARYERYSMALIGNITTNYDASAQRSGFAGLSRRYSPSERPLLDNDRRGHNTEKHTSSGSDSSTVDDHSSRDRQEEGRIVDLARQFTRQSTRSFQETGDFDPDDILRPERGTIYDPFSESFNSREWIKSLLAITSRDPEKYPRRTAGIAFKHLSVHGFASDVEYQPTVGNVILSGLGFMWDIIARRQRKVEIIKRFDGIVEAGEMLVVLGPPGSGCSTFLKTITGETHGIFVGEDTYINYQGITPKQMHSNFRGEAIYAAEQEVHFPRLTVGDTLNFAAEARAPREPPGGMKKREFAKILARVVMSTLGISHTINTKVGSEYVRGVSGGERKRVSIAEAMLAGAPLQAWDNSTRGLDAANAIEFCKHLRGTTNILGNTACVAIYQSPQAAYDYFDKVVLIYQGEQCYFGSTKKAKDFFVRMGFECPERQTVPDFLTSLTSPSERIVRTGFENKVPRTPAEFAAAWRASEEYAQLQLQLERYDERFPIGGKSLEAFQISRRAQQSKRLSPKSPYTLSYKAQIALCLRRGFWRLKADPSLTLFQLFANSTMALIVSSVFYNLPDDTSSFYSRGSLLFFAILLNAFGSALEILTLYAQRPIVEKHVRFAFYHASAEAFASMLTDMPYKIINSICFNIILYFMANLRRTPGAFFFFYLISFCLTLTMSMFFRSIASLSRTLTQALAPAALAILGLVIYTGFALPITYMRGWSRWINYIDPIAYGFESLMINEFHGRNFPCGTYVPPYGTGLEASCNTVGSVPGQDFVDGDAYINSAYRYYHAHKWRNFGILIGFMLFFMCTYLGATELISSKKSKGEVLVFPRNAMPKRGRPANDEEDGRSQTGIISEKPAQQESKEVAGILRQTAIFHWENVIYDIKIKKEERRILDHVSGWVKPGTLTCLMGVSGAGKTTLLDVLASRVTMGVIDGEMLVDGRPRDDSFQRKTGYVQQQDLHLSTSTVREALRFSALLRQPAKVPRQEKLDYVEEVLNLLEMDTYSNAVVGVLGEGLNVEQRKRLTIGVELVAKPELLLFLDEPTSGLDSQTSWSIVQLLQKLANHGQAILCTVHQPSAQLFSQFNRLLLLAAGGKQIYFGEVGRNAETLISYLERNGARPCGKNENPAEYMLSATGAAPGSTTDVNWHQTWLQSPENEDVRAELDRMKRELPNKASKVDKTGDNTSHQEFAATVWEQTREVLRRVFQQWWRTPSYIWSKFILCAGSSLFIGFSFFNSGTSVQALQNQLFSVFMLFAVFGQLGQQMMPHFILQRDLYEVRERPAKIYSWKVFMLSNIIVELPWNSLMAIVIYFCWYYPLGYYKNAGDDVHIRGFLMFLLTWTFLLFASTFTHMIISFNTTAENGGSISNLLFSMCLIFCGVLATKEAMPGVGNAQVVCAANEYLHFQPPPGQTCQSWITPYERVAGGYMQNPDATTDCSFCPVSSTNPKNPQRMRKHKATKTKKA</sequence>
<gene>
    <name evidence="1" type="primary">AFR2_2</name>
    <name evidence="1" type="ORF">QFC24_001177</name>
</gene>
<evidence type="ECO:0000313" key="2">
    <source>
        <dbReference type="Proteomes" id="UP001234202"/>
    </source>
</evidence>
<protein>
    <submittedName>
        <fullName evidence="1">ABC multidrug transporter afr2</fullName>
    </submittedName>
</protein>
<evidence type="ECO:0000313" key="1">
    <source>
        <dbReference type="EMBL" id="KAJ9126946.1"/>
    </source>
</evidence>
<accession>A0ACC2XU88</accession>
<name>A0ACC2XU88_9TREE</name>
<dbReference type="Proteomes" id="UP001234202">
    <property type="component" value="Unassembled WGS sequence"/>
</dbReference>
<dbReference type="EMBL" id="JASBWV010000003">
    <property type="protein sequence ID" value="KAJ9126946.1"/>
    <property type="molecule type" value="Genomic_DNA"/>
</dbReference>
<reference evidence="1" key="1">
    <citation type="submission" date="2023-04" db="EMBL/GenBank/DDBJ databases">
        <title>Draft Genome sequencing of Naganishia species isolated from polar environments using Oxford Nanopore Technology.</title>
        <authorList>
            <person name="Leo P."/>
            <person name="Venkateswaran K."/>
        </authorList>
    </citation>
    <scope>NUCLEOTIDE SEQUENCE</scope>
    <source>
        <strain evidence="1">DBVPG 5303</strain>
    </source>
</reference>
<proteinExistence type="predicted"/>
<organism evidence="1 2">
    <name type="scientific">Naganishia onofrii</name>
    <dbReference type="NCBI Taxonomy" id="1851511"/>
    <lineage>
        <taxon>Eukaryota</taxon>
        <taxon>Fungi</taxon>
        <taxon>Dikarya</taxon>
        <taxon>Basidiomycota</taxon>
        <taxon>Agaricomycotina</taxon>
        <taxon>Tremellomycetes</taxon>
        <taxon>Filobasidiales</taxon>
        <taxon>Filobasidiaceae</taxon>
        <taxon>Naganishia</taxon>
    </lineage>
</organism>
<keyword evidence="2" id="KW-1185">Reference proteome</keyword>
<comment type="caution">
    <text evidence="1">The sequence shown here is derived from an EMBL/GenBank/DDBJ whole genome shotgun (WGS) entry which is preliminary data.</text>
</comment>